<accession>A0A7J6W3I4</accession>
<gene>
    <name evidence="1" type="ORF">FRX31_019541</name>
</gene>
<organism evidence="1 2">
    <name type="scientific">Thalictrum thalictroides</name>
    <name type="common">Rue-anemone</name>
    <name type="synonym">Anemone thalictroides</name>
    <dbReference type="NCBI Taxonomy" id="46969"/>
    <lineage>
        <taxon>Eukaryota</taxon>
        <taxon>Viridiplantae</taxon>
        <taxon>Streptophyta</taxon>
        <taxon>Embryophyta</taxon>
        <taxon>Tracheophyta</taxon>
        <taxon>Spermatophyta</taxon>
        <taxon>Magnoliopsida</taxon>
        <taxon>Ranunculales</taxon>
        <taxon>Ranunculaceae</taxon>
        <taxon>Thalictroideae</taxon>
        <taxon>Thalictrum</taxon>
    </lineage>
</organism>
<comment type="caution">
    <text evidence="1">The sequence shown here is derived from an EMBL/GenBank/DDBJ whole genome shotgun (WGS) entry which is preliminary data.</text>
</comment>
<feature type="non-terminal residue" evidence="1">
    <location>
        <position position="80"/>
    </location>
</feature>
<protein>
    <submittedName>
        <fullName evidence="1">Uncharacterized protein</fullName>
    </submittedName>
</protein>
<name>A0A7J6W3I4_THATH</name>
<dbReference type="Proteomes" id="UP000554482">
    <property type="component" value="Unassembled WGS sequence"/>
</dbReference>
<dbReference type="AlphaFoldDB" id="A0A7J6W3I4"/>
<proteinExistence type="predicted"/>
<reference evidence="1 2" key="1">
    <citation type="submission" date="2020-06" db="EMBL/GenBank/DDBJ databases">
        <title>Transcriptomic and genomic resources for Thalictrum thalictroides and T. hernandezii: Facilitating candidate gene discovery in an emerging model plant lineage.</title>
        <authorList>
            <person name="Arias T."/>
            <person name="Riano-Pachon D.M."/>
            <person name="Di Stilio V.S."/>
        </authorList>
    </citation>
    <scope>NUCLEOTIDE SEQUENCE [LARGE SCALE GENOMIC DNA]</scope>
    <source>
        <strain evidence="2">cv. WT478/WT964</strain>
        <tissue evidence="1">Leaves</tissue>
    </source>
</reference>
<sequence>MCLDLKQISMEAAAGQTSKAVAVGCGQNDAEKMAKETAAGEGISGSLGELGVGVGKAAKGVIAGQRSQGIGMGHYAKETA</sequence>
<evidence type="ECO:0000313" key="2">
    <source>
        <dbReference type="Proteomes" id="UP000554482"/>
    </source>
</evidence>
<dbReference type="EMBL" id="JABWDY010023501">
    <property type="protein sequence ID" value="KAF5190875.1"/>
    <property type="molecule type" value="Genomic_DNA"/>
</dbReference>
<keyword evidence="2" id="KW-1185">Reference proteome</keyword>
<evidence type="ECO:0000313" key="1">
    <source>
        <dbReference type="EMBL" id="KAF5190875.1"/>
    </source>
</evidence>